<feature type="transmembrane region" description="Helical" evidence="1">
    <location>
        <begin position="105"/>
        <end position="131"/>
    </location>
</feature>
<dbReference type="Pfam" id="PF03178">
    <property type="entry name" value="CPSF_A"/>
    <property type="match status" value="1"/>
</dbReference>
<dbReference type="InterPro" id="IPR004871">
    <property type="entry name" value="RSE1/DDB1/CPSF1_C"/>
</dbReference>
<keyword evidence="1" id="KW-0472">Membrane</keyword>
<organism evidence="3 4">
    <name type="scientific">Trapa natans</name>
    <name type="common">Water chestnut</name>
    <dbReference type="NCBI Taxonomy" id="22666"/>
    <lineage>
        <taxon>Eukaryota</taxon>
        <taxon>Viridiplantae</taxon>
        <taxon>Streptophyta</taxon>
        <taxon>Embryophyta</taxon>
        <taxon>Tracheophyta</taxon>
        <taxon>Spermatophyta</taxon>
        <taxon>Magnoliopsida</taxon>
        <taxon>eudicotyledons</taxon>
        <taxon>Gunneridae</taxon>
        <taxon>Pentapetalae</taxon>
        <taxon>rosids</taxon>
        <taxon>malvids</taxon>
        <taxon>Myrtales</taxon>
        <taxon>Lythraceae</taxon>
        <taxon>Trapa</taxon>
    </lineage>
</organism>
<dbReference type="Proteomes" id="UP001346149">
    <property type="component" value="Unassembled WGS sequence"/>
</dbReference>
<gene>
    <name evidence="3" type="ORF">SAY86_024311</name>
</gene>
<name>A0AAN7RHV8_TRANT</name>
<proteinExistence type="predicted"/>
<dbReference type="GO" id="GO:0005634">
    <property type="term" value="C:nucleus"/>
    <property type="evidence" value="ECO:0007669"/>
    <property type="project" value="InterPro"/>
</dbReference>
<reference evidence="3 4" key="1">
    <citation type="journal article" date="2023" name="Hortic Res">
        <title>Pangenome of water caltrop reveals structural variations and asymmetric subgenome divergence after allopolyploidization.</title>
        <authorList>
            <person name="Zhang X."/>
            <person name="Chen Y."/>
            <person name="Wang L."/>
            <person name="Yuan Y."/>
            <person name="Fang M."/>
            <person name="Shi L."/>
            <person name="Lu R."/>
            <person name="Comes H.P."/>
            <person name="Ma Y."/>
            <person name="Chen Y."/>
            <person name="Huang G."/>
            <person name="Zhou Y."/>
            <person name="Zheng Z."/>
            <person name="Qiu Y."/>
        </authorList>
    </citation>
    <scope>NUCLEOTIDE SEQUENCE [LARGE SCALE GENOMIC DNA]</scope>
    <source>
        <strain evidence="3">F231</strain>
    </source>
</reference>
<dbReference type="GO" id="GO:0003676">
    <property type="term" value="F:nucleic acid binding"/>
    <property type="evidence" value="ECO:0007669"/>
    <property type="project" value="InterPro"/>
</dbReference>
<comment type="caution">
    <text evidence="3">The sequence shown here is derived from an EMBL/GenBank/DDBJ whole genome shotgun (WGS) entry which is preliminary data.</text>
</comment>
<sequence>MSCIRPTLAIGTAFVQGEDVVARGHVLLIILKFQYVLHLFQVNLHDCGELLQISEVYSKYFKTAISAVASLQGLLLFSTGLKLVLHGWTGTELNTIALFDVPPLYVVSLNVVCITFSLFFPWLIIICSAFVKK</sequence>
<dbReference type="AlphaFoldDB" id="A0AAN7RHV8"/>
<dbReference type="Gene3D" id="2.130.10.10">
    <property type="entry name" value="YVTN repeat-like/Quinoprotein amine dehydrogenase"/>
    <property type="match status" value="1"/>
</dbReference>
<evidence type="ECO:0000259" key="2">
    <source>
        <dbReference type="Pfam" id="PF03178"/>
    </source>
</evidence>
<dbReference type="InterPro" id="IPR015943">
    <property type="entry name" value="WD40/YVTN_repeat-like_dom_sf"/>
</dbReference>
<evidence type="ECO:0000313" key="4">
    <source>
        <dbReference type="Proteomes" id="UP001346149"/>
    </source>
</evidence>
<dbReference type="EMBL" id="JAXQNO010000004">
    <property type="protein sequence ID" value="KAK4798946.1"/>
    <property type="molecule type" value="Genomic_DNA"/>
</dbReference>
<keyword evidence="1" id="KW-0812">Transmembrane</keyword>
<evidence type="ECO:0000256" key="1">
    <source>
        <dbReference type="SAM" id="Phobius"/>
    </source>
</evidence>
<evidence type="ECO:0000313" key="3">
    <source>
        <dbReference type="EMBL" id="KAK4798946.1"/>
    </source>
</evidence>
<accession>A0AAN7RHV8</accession>
<feature type="domain" description="RSE1/DDB1/CPSF1 C-terminal" evidence="2">
    <location>
        <begin position="5"/>
        <end position="112"/>
    </location>
</feature>
<feature type="transmembrane region" description="Helical" evidence="1">
    <location>
        <begin position="64"/>
        <end position="85"/>
    </location>
</feature>
<keyword evidence="1" id="KW-1133">Transmembrane helix</keyword>
<keyword evidence="4" id="KW-1185">Reference proteome</keyword>
<protein>
    <recommendedName>
        <fullName evidence="2">RSE1/DDB1/CPSF1 C-terminal domain-containing protein</fullName>
    </recommendedName>
</protein>